<evidence type="ECO:0000313" key="2">
    <source>
        <dbReference type="Proteomes" id="UP000236291"/>
    </source>
</evidence>
<dbReference type="Proteomes" id="UP000236291">
    <property type="component" value="Unassembled WGS sequence"/>
</dbReference>
<proteinExistence type="predicted"/>
<feature type="non-terminal residue" evidence="1">
    <location>
        <position position="25"/>
    </location>
</feature>
<sequence length="25" mass="2913">MVESVAVNDWELTLKPFYQRASEAE</sequence>
<organism evidence="1 2">
    <name type="scientific">Trifolium pratense</name>
    <name type="common">Red clover</name>
    <dbReference type="NCBI Taxonomy" id="57577"/>
    <lineage>
        <taxon>Eukaryota</taxon>
        <taxon>Viridiplantae</taxon>
        <taxon>Streptophyta</taxon>
        <taxon>Embryophyta</taxon>
        <taxon>Tracheophyta</taxon>
        <taxon>Spermatophyta</taxon>
        <taxon>Magnoliopsida</taxon>
        <taxon>eudicotyledons</taxon>
        <taxon>Gunneridae</taxon>
        <taxon>Pentapetalae</taxon>
        <taxon>rosids</taxon>
        <taxon>fabids</taxon>
        <taxon>Fabales</taxon>
        <taxon>Fabaceae</taxon>
        <taxon>Papilionoideae</taxon>
        <taxon>50 kb inversion clade</taxon>
        <taxon>NPAAA clade</taxon>
        <taxon>Hologalegina</taxon>
        <taxon>IRL clade</taxon>
        <taxon>Trifolieae</taxon>
        <taxon>Trifolium</taxon>
    </lineage>
</organism>
<reference evidence="1 2" key="1">
    <citation type="journal article" date="2014" name="Am. J. Bot.">
        <title>Genome assembly and annotation for red clover (Trifolium pratense; Fabaceae).</title>
        <authorList>
            <person name="Istvanek J."/>
            <person name="Jaros M."/>
            <person name="Krenek A."/>
            <person name="Repkova J."/>
        </authorList>
    </citation>
    <scope>NUCLEOTIDE SEQUENCE [LARGE SCALE GENOMIC DNA]</scope>
    <source>
        <strain evidence="2">cv. Tatra</strain>
        <tissue evidence="1">Young leaves</tissue>
    </source>
</reference>
<evidence type="ECO:0000313" key="1">
    <source>
        <dbReference type="EMBL" id="PNX69329.1"/>
    </source>
</evidence>
<protein>
    <submittedName>
        <fullName evidence="1">Uncharacterized protein</fullName>
    </submittedName>
</protein>
<accession>A0A2K3KSS5</accession>
<gene>
    <name evidence="1" type="ORF">L195_g056661</name>
</gene>
<dbReference type="EMBL" id="ASHM01108398">
    <property type="protein sequence ID" value="PNX69329.1"/>
    <property type="molecule type" value="Genomic_DNA"/>
</dbReference>
<name>A0A2K3KSS5_TRIPR</name>
<dbReference type="AlphaFoldDB" id="A0A2K3KSS5"/>
<comment type="caution">
    <text evidence="1">The sequence shown here is derived from an EMBL/GenBank/DDBJ whole genome shotgun (WGS) entry which is preliminary data.</text>
</comment>
<reference evidence="1 2" key="2">
    <citation type="journal article" date="2017" name="Front. Plant Sci.">
        <title>Gene Classification and Mining of Molecular Markers Useful in Red Clover (Trifolium pratense) Breeding.</title>
        <authorList>
            <person name="Istvanek J."/>
            <person name="Dluhosova J."/>
            <person name="Dluhos P."/>
            <person name="Patkova L."/>
            <person name="Nedelnik J."/>
            <person name="Repkova J."/>
        </authorList>
    </citation>
    <scope>NUCLEOTIDE SEQUENCE [LARGE SCALE GENOMIC DNA]</scope>
    <source>
        <strain evidence="2">cv. Tatra</strain>
        <tissue evidence="1">Young leaves</tissue>
    </source>
</reference>